<dbReference type="Pfam" id="PF00501">
    <property type="entry name" value="AMP-binding"/>
    <property type="match status" value="1"/>
</dbReference>
<comment type="similarity">
    <text evidence="1">Belongs to the ATP-dependent AMP-binding enzyme family.</text>
</comment>
<evidence type="ECO:0000259" key="4">
    <source>
        <dbReference type="Pfam" id="PF00501"/>
    </source>
</evidence>
<dbReference type="PANTHER" id="PTHR43201">
    <property type="entry name" value="ACYL-COA SYNTHETASE"/>
    <property type="match status" value="1"/>
</dbReference>
<protein>
    <submittedName>
        <fullName evidence="5">Bifunctional protein Aas</fullName>
    </submittedName>
</protein>
<feature type="region of interest" description="Disordered" evidence="3">
    <location>
        <begin position="1"/>
        <end position="21"/>
    </location>
</feature>
<dbReference type="Proteomes" id="UP000094622">
    <property type="component" value="Unassembled WGS sequence"/>
</dbReference>
<dbReference type="GO" id="GO:0006631">
    <property type="term" value="P:fatty acid metabolic process"/>
    <property type="evidence" value="ECO:0007669"/>
    <property type="project" value="TreeGrafter"/>
</dbReference>
<dbReference type="GO" id="GO:0031956">
    <property type="term" value="F:medium-chain fatty acid-CoA ligase activity"/>
    <property type="evidence" value="ECO:0007669"/>
    <property type="project" value="TreeGrafter"/>
</dbReference>
<keyword evidence="6" id="KW-1185">Reference proteome</keyword>
<dbReference type="AlphaFoldDB" id="A0A1E3H023"/>
<evidence type="ECO:0000313" key="5">
    <source>
        <dbReference type="EMBL" id="ODN69525.1"/>
    </source>
</evidence>
<feature type="domain" description="AMP-dependent synthetase/ligase" evidence="4">
    <location>
        <begin position="42"/>
        <end position="398"/>
    </location>
</feature>
<sequence>MTMSGSVPAEPEGAANHRSATAAPDPAFWRRTVIDALVDVTRRDPSAICLEDQDLTPMSRGRLLLAACVLGRRLATFTKPGERVGVLLPNVIGLAVTFFALQSIGRVPAMLNFTAGSKALASACRTAGVRVVVTSSAFVKQAQLQPAVDALAKDLEIVNLEDLRRQITLADKATGFLAAKIPGFLSLLSPRRRPDDTAAVLFTSGTEGAAKGVALSHANLLANVAQVSTAYRFSRDDCMFDALPAFHSFGLTAGMLLPILGRFRCFLYPSPLHYKQIPGFIRQGRATILLTTDTFAGGWGRAADPADFVTVRFPVLGAERVKEATRKLWRDRFGLELYEGYGVTETAPVLAVNLPTAKREGTVGRLLPGVEARLEPVPGLKDAGRLFVRGPNVMMGYFPPETPGRLKPNPSEWHDTGDIVTIDAEGFVIIRGRAKRFAKIAGEMISLAAVEAHVAGRWPDSGHAVRWPCPIRARARRWCSSPRRRTSTSRNCWRWRARTALPN</sequence>
<dbReference type="Gene3D" id="3.40.50.12780">
    <property type="entry name" value="N-terminal domain of ligase-like"/>
    <property type="match status" value="1"/>
</dbReference>
<name>A0A1E3H023_9HYPH</name>
<dbReference type="InterPro" id="IPR000873">
    <property type="entry name" value="AMP-dep_synth/lig_dom"/>
</dbReference>
<dbReference type="PANTHER" id="PTHR43201:SF5">
    <property type="entry name" value="MEDIUM-CHAIN ACYL-COA LIGASE ACSF2, MITOCHONDRIAL"/>
    <property type="match status" value="1"/>
</dbReference>
<keyword evidence="2" id="KW-0436">Ligase</keyword>
<dbReference type="SUPFAM" id="SSF56801">
    <property type="entry name" value="Acetyl-CoA synthetase-like"/>
    <property type="match status" value="1"/>
</dbReference>
<proteinExistence type="inferred from homology"/>
<comment type="caution">
    <text evidence="5">The sequence shown here is derived from an EMBL/GenBank/DDBJ whole genome shotgun (WGS) entry which is preliminary data.</text>
</comment>
<evidence type="ECO:0000313" key="6">
    <source>
        <dbReference type="Proteomes" id="UP000094622"/>
    </source>
</evidence>
<dbReference type="RefSeq" id="WP_069307580.1">
    <property type="nucleotide sequence ID" value="NZ_MCRJ01000086.1"/>
</dbReference>
<dbReference type="PATRIC" id="fig|1439726.3.peg.3321"/>
<gene>
    <name evidence="5" type="primary">aas_1</name>
    <name evidence="5" type="ORF">A6302_03162</name>
</gene>
<reference evidence="5 6" key="1">
    <citation type="submission" date="2016-07" db="EMBL/GenBank/DDBJ databases">
        <title>Draft Genome Sequence of Methylobrevis pamukkalensis PK2.</title>
        <authorList>
            <person name="Vasilenko O.V."/>
            <person name="Doronina N.V."/>
            <person name="Shmareva M.N."/>
            <person name="Tarlachkov S.V."/>
            <person name="Mustakhimov I."/>
            <person name="Trotsenko Y.A."/>
        </authorList>
    </citation>
    <scope>NUCLEOTIDE SEQUENCE [LARGE SCALE GENOMIC DNA]</scope>
    <source>
        <strain evidence="5 6">PK2</strain>
    </source>
</reference>
<evidence type="ECO:0000256" key="2">
    <source>
        <dbReference type="ARBA" id="ARBA00022598"/>
    </source>
</evidence>
<organism evidence="5 6">
    <name type="scientific">Methylobrevis pamukkalensis</name>
    <dbReference type="NCBI Taxonomy" id="1439726"/>
    <lineage>
        <taxon>Bacteria</taxon>
        <taxon>Pseudomonadati</taxon>
        <taxon>Pseudomonadota</taxon>
        <taxon>Alphaproteobacteria</taxon>
        <taxon>Hyphomicrobiales</taxon>
        <taxon>Pleomorphomonadaceae</taxon>
        <taxon>Methylobrevis</taxon>
    </lineage>
</organism>
<dbReference type="EMBL" id="MCRJ01000086">
    <property type="protein sequence ID" value="ODN69525.1"/>
    <property type="molecule type" value="Genomic_DNA"/>
</dbReference>
<accession>A0A1E3H023</accession>
<evidence type="ECO:0000256" key="3">
    <source>
        <dbReference type="SAM" id="MobiDB-lite"/>
    </source>
</evidence>
<dbReference type="InterPro" id="IPR020845">
    <property type="entry name" value="AMP-binding_CS"/>
</dbReference>
<dbReference type="InterPro" id="IPR042099">
    <property type="entry name" value="ANL_N_sf"/>
</dbReference>
<dbReference type="PROSITE" id="PS00455">
    <property type="entry name" value="AMP_BINDING"/>
    <property type="match status" value="1"/>
</dbReference>
<evidence type="ECO:0000256" key="1">
    <source>
        <dbReference type="ARBA" id="ARBA00006432"/>
    </source>
</evidence>